<dbReference type="EMBL" id="JACOPL010000004">
    <property type="protein sequence ID" value="MBC5725044.1"/>
    <property type="molecule type" value="Genomic_DNA"/>
</dbReference>
<keyword evidence="1" id="KW-0812">Transmembrane</keyword>
<protein>
    <submittedName>
        <fullName evidence="3">Tripartite tricarboxylate transporter TctB family protein</fullName>
    </submittedName>
</protein>
<name>A0A923LW63_9FIRM</name>
<proteinExistence type="predicted"/>
<keyword evidence="1" id="KW-0472">Membrane</keyword>
<dbReference type="Proteomes" id="UP000606499">
    <property type="component" value="Unassembled WGS sequence"/>
</dbReference>
<feature type="transmembrane region" description="Helical" evidence="1">
    <location>
        <begin position="38"/>
        <end position="60"/>
    </location>
</feature>
<dbReference type="RefSeq" id="WP_054326090.1">
    <property type="nucleotide sequence ID" value="NZ_JACOPL010000004.1"/>
</dbReference>
<feature type="domain" description="DUF1468" evidence="2">
    <location>
        <begin position="7"/>
        <end position="145"/>
    </location>
</feature>
<accession>A0A923LW63</accession>
<evidence type="ECO:0000313" key="4">
    <source>
        <dbReference type="Proteomes" id="UP000606499"/>
    </source>
</evidence>
<evidence type="ECO:0000259" key="2">
    <source>
        <dbReference type="Pfam" id="PF07331"/>
    </source>
</evidence>
<keyword evidence="4" id="KW-1185">Reference proteome</keyword>
<feature type="transmembrane region" description="Helical" evidence="1">
    <location>
        <begin position="119"/>
        <end position="140"/>
    </location>
</feature>
<dbReference type="Pfam" id="PF07331">
    <property type="entry name" value="TctB"/>
    <property type="match status" value="1"/>
</dbReference>
<feature type="transmembrane region" description="Helical" evidence="1">
    <location>
        <begin position="7"/>
        <end position="26"/>
    </location>
</feature>
<sequence length="150" mass="16316">MKKYNYIVAAVLLVVGIGMIVGTMDFPYHGLSDIGGGFWPKLLGGALLLCSIGLALETALKKQPDEVTIDFRSEGMKRVLIALGIMVVFSVLTYILGFFVGTFFMVISCAILLGERNKVKLLAIPVGVIVFIYVVFEMVLHTNLPAGILF</sequence>
<evidence type="ECO:0000313" key="3">
    <source>
        <dbReference type="EMBL" id="MBC5725044.1"/>
    </source>
</evidence>
<dbReference type="InterPro" id="IPR009936">
    <property type="entry name" value="DUF1468"/>
</dbReference>
<feature type="transmembrane region" description="Helical" evidence="1">
    <location>
        <begin position="80"/>
        <end position="113"/>
    </location>
</feature>
<keyword evidence="1" id="KW-1133">Transmembrane helix</keyword>
<comment type="caution">
    <text evidence="3">The sequence shown here is derived from an EMBL/GenBank/DDBJ whole genome shotgun (WGS) entry which is preliminary data.</text>
</comment>
<organism evidence="3 4">
    <name type="scientific">Agathobaculum faecis</name>
    <dbReference type="NCBI Taxonomy" id="2763013"/>
    <lineage>
        <taxon>Bacteria</taxon>
        <taxon>Bacillati</taxon>
        <taxon>Bacillota</taxon>
        <taxon>Clostridia</taxon>
        <taxon>Eubacteriales</taxon>
        <taxon>Butyricicoccaceae</taxon>
        <taxon>Agathobaculum</taxon>
    </lineage>
</organism>
<dbReference type="AlphaFoldDB" id="A0A923LW63"/>
<reference evidence="3" key="1">
    <citation type="submission" date="2020-08" db="EMBL/GenBank/DDBJ databases">
        <title>Genome public.</title>
        <authorList>
            <person name="Liu C."/>
            <person name="Sun Q."/>
        </authorList>
    </citation>
    <scope>NUCLEOTIDE SEQUENCE</scope>
    <source>
        <strain evidence="3">NSJ-28</strain>
    </source>
</reference>
<gene>
    <name evidence="3" type="ORF">H8S45_06180</name>
</gene>
<evidence type="ECO:0000256" key="1">
    <source>
        <dbReference type="SAM" id="Phobius"/>
    </source>
</evidence>